<evidence type="ECO:0008006" key="3">
    <source>
        <dbReference type="Google" id="ProtNLM"/>
    </source>
</evidence>
<accession>A0A8S2VA60</accession>
<comment type="caution">
    <text evidence="1">The sequence shown here is derived from an EMBL/GenBank/DDBJ whole genome shotgun (WGS) entry which is preliminary data.</text>
</comment>
<reference evidence="1" key="1">
    <citation type="submission" date="2021-02" db="EMBL/GenBank/DDBJ databases">
        <authorList>
            <person name="Nowell W R."/>
        </authorList>
    </citation>
    <scope>NUCLEOTIDE SEQUENCE</scope>
</reference>
<name>A0A8S2VA60_9BILA</name>
<dbReference type="EMBL" id="CAJOBI010052791">
    <property type="protein sequence ID" value="CAF4380103.1"/>
    <property type="molecule type" value="Genomic_DNA"/>
</dbReference>
<feature type="non-terminal residue" evidence="1">
    <location>
        <position position="56"/>
    </location>
</feature>
<organism evidence="1 2">
    <name type="scientific">Rotaria magnacalcarata</name>
    <dbReference type="NCBI Taxonomy" id="392030"/>
    <lineage>
        <taxon>Eukaryota</taxon>
        <taxon>Metazoa</taxon>
        <taxon>Spiralia</taxon>
        <taxon>Gnathifera</taxon>
        <taxon>Rotifera</taxon>
        <taxon>Eurotatoria</taxon>
        <taxon>Bdelloidea</taxon>
        <taxon>Philodinida</taxon>
        <taxon>Philodinidae</taxon>
        <taxon>Rotaria</taxon>
    </lineage>
</organism>
<gene>
    <name evidence="1" type="ORF">SMN809_LOCUS29529</name>
</gene>
<dbReference type="Pfam" id="PF01535">
    <property type="entry name" value="PPR"/>
    <property type="match status" value="1"/>
</dbReference>
<proteinExistence type="predicted"/>
<dbReference type="PANTHER" id="PTHR47924:SF44">
    <property type="entry name" value="DYW DOMAIN-CONTAINING PROTEIN"/>
    <property type="match status" value="1"/>
</dbReference>
<dbReference type="Proteomes" id="UP000676336">
    <property type="component" value="Unassembled WGS sequence"/>
</dbReference>
<dbReference type="NCBIfam" id="TIGR00756">
    <property type="entry name" value="PPR"/>
    <property type="match status" value="1"/>
</dbReference>
<evidence type="ECO:0000313" key="1">
    <source>
        <dbReference type="EMBL" id="CAF4380103.1"/>
    </source>
</evidence>
<protein>
    <recommendedName>
        <fullName evidence="3">Pentatricopeptide repeat-containing protein</fullName>
    </recommendedName>
</protein>
<dbReference type="InterPro" id="IPR011990">
    <property type="entry name" value="TPR-like_helical_dom_sf"/>
</dbReference>
<sequence>MGIEAMKLFHQMPKEFINDLTYTCVLNSCSHSGLVDEARSIFNSIETKTDITVTTM</sequence>
<dbReference type="InterPro" id="IPR002885">
    <property type="entry name" value="PPR_rpt"/>
</dbReference>
<dbReference type="Gene3D" id="1.25.40.10">
    <property type="entry name" value="Tetratricopeptide repeat domain"/>
    <property type="match status" value="1"/>
</dbReference>
<dbReference type="PANTHER" id="PTHR47924">
    <property type="entry name" value="PENTATRICOPEPTIDE REPEAT-CONTAINING PROTEIN"/>
    <property type="match status" value="1"/>
</dbReference>
<evidence type="ECO:0000313" key="2">
    <source>
        <dbReference type="Proteomes" id="UP000676336"/>
    </source>
</evidence>
<dbReference type="AlphaFoldDB" id="A0A8S2VA60"/>